<accession>A0ABS2Q820</accession>
<dbReference type="SUPFAM" id="SSF54001">
    <property type="entry name" value="Cysteine proteinases"/>
    <property type="match status" value="1"/>
</dbReference>
<keyword evidence="4" id="KW-0788">Thiol protease</keyword>
<keyword evidence="7" id="KW-1185">Reference proteome</keyword>
<organism evidence="6 7">
    <name type="scientific">Sporolactobacillus spathodeae</name>
    <dbReference type="NCBI Taxonomy" id="1465502"/>
    <lineage>
        <taxon>Bacteria</taxon>
        <taxon>Bacillati</taxon>
        <taxon>Bacillota</taxon>
        <taxon>Bacilli</taxon>
        <taxon>Bacillales</taxon>
        <taxon>Sporolactobacillaceae</taxon>
        <taxon>Sporolactobacillus</taxon>
    </lineage>
</organism>
<feature type="domain" description="NlpC/P60" evidence="5">
    <location>
        <begin position="176"/>
        <end position="300"/>
    </location>
</feature>
<evidence type="ECO:0000313" key="7">
    <source>
        <dbReference type="Proteomes" id="UP000823201"/>
    </source>
</evidence>
<gene>
    <name evidence="6" type="ORF">JOC27_001376</name>
</gene>
<dbReference type="EMBL" id="JAFBEV010000010">
    <property type="protein sequence ID" value="MBM7657925.1"/>
    <property type="molecule type" value="Genomic_DNA"/>
</dbReference>
<dbReference type="Pfam" id="PF00877">
    <property type="entry name" value="NLPC_P60"/>
    <property type="match status" value="1"/>
</dbReference>
<reference evidence="6 7" key="1">
    <citation type="submission" date="2021-01" db="EMBL/GenBank/DDBJ databases">
        <title>Genomic Encyclopedia of Type Strains, Phase IV (KMG-IV): sequencing the most valuable type-strain genomes for metagenomic binning, comparative biology and taxonomic classification.</title>
        <authorList>
            <person name="Goeker M."/>
        </authorList>
    </citation>
    <scope>NUCLEOTIDE SEQUENCE [LARGE SCALE GENOMIC DNA]</scope>
    <source>
        <strain evidence="6 7">DSM 100968</strain>
    </source>
</reference>
<comment type="similarity">
    <text evidence="1">Belongs to the peptidase C40 family.</text>
</comment>
<keyword evidence="3" id="KW-0378">Hydrolase</keyword>
<evidence type="ECO:0000256" key="1">
    <source>
        <dbReference type="ARBA" id="ARBA00007074"/>
    </source>
</evidence>
<dbReference type="InterPro" id="IPR038765">
    <property type="entry name" value="Papain-like_cys_pep_sf"/>
</dbReference>
<evidence type="ECO:0000259" key="5">
    <source>
        <dbReference type="PROSITE" id="PS51935"/>
    </source>
</evidence>
<evidence type="ECO:0000256" key="4">
    <source>
        <dbReference type="ARBA" id="ARBA00022807"/>
    </source>
</evidence>
<proteinExistence type="inferred from homology"/>
<sequence>MPPNRAARVRVPVATVWSLPESPRKVDAPAITALPNYREWLAKMTREETIALCAEKRIQTQVLFGDPLNIEAFDREWAKVSIPSQSTSKSRTGYSGWIPTVQLEIDLDGSKESESVVIFQPFATLTLSNNAVIELSYATLLELVAEYSDHLTVSTPLGRGTLLHNDCLFLQRKTQPSDGLSIVQQANRFLGLPYLWGGMSAYGFDCSGFCYTIYRASGYLIPRDACDQFTSGSVVSREEMLPGDLLFFAYENGKGKVHHVGIYVGHQQMIHSPTPGSRIRINALPGTIYERELCGVRRYWKS</sequence>
<protein>
    <recommendedName>
        <fullName evidence="5">NlpC/P60 domain-containing protein</fullName>
    </recommendedName>
</protein>
<dbReference type="InterPro" id="IPR051202">
    <property type="entry name" value="Peptidase_C40"/>
</dbReference>
<evidence type="ECO:0000313" key="6">
    <source>
        <dbReference type="EMBL" id="MBM7657925.1"/>
    </source>
</evidence>
<dbReference type="Proteomes" id="UP000823201">
    <property type="component" value="Unassembled WGS sequence"/>
</dbReference>
<dbReference type="Gene3D" id="3.90.1720.10">
    <property type="entry name" value="endopeptidase domain like (from Nostoc punctiforme)"/>
    <property type="match status" value="1"/>
</dbReference>
<evidence type="ECO:0000256" key="2">
    <source>
        <dbReference type="ARBA" id="ARBA00022670"/>
    </source>
</evidence>
<evidence type="ECO:0000256" key="3">
    <source>
        <dbReference type="ARBA" id="ARBA00022801"/>
    </source>
</evidence>
<dbReference type="PROSITE" id="PS51935">
    <property type="entry name" value="NLPC_P60"/>
    <property type="match status" value="1"/>
</dbReference>
<dbReference type="PANTHER" id="PTHR47053:SF3">
    <property type="entry name" value="GAMMA-D-GLUTAMYL-L-LYSINE DIPEPTIDYL-PEPTIDASE"/>
    <property type="match status" value="1"/>
</dbReference>
<keyword evidence="2" id="KW-0645">Protease</keyword>
<dbReference type="RefSeq" id="WP_205006275.1">
    <property type="nucleotide sequence ID" value="NZ_CBCRXA010000010.1"/>
</dbReference>
<comment type="caution">
    <text evidence="6">The sequence shown here is derived from an EMBL/GenBank/DDBJ whole genome shotgun (WGS) entry which is preliminary data.</text>
</comment>
<dbReference type="PANTHER" id="PTHR47053">
    <property type="entry name" value="MUREIN DD-ENDOPEPTIDASE MEPH-RELATED"/>
    <property type="match status" value="1"/>
</dbReference>
<dbReference type="InterPro" id="IPR000064">
    <property type="entry name" value="NLP_P60_dom"/>
</dbReference>
<name>A0ABS2Q820_9BACL</name>